<dbReference type="InterPro" id="IPR001138">
    <property type="entry name" value="Zn2Cys6_DnaBD"/>
</dbReference>
<keyword evidence="2" id="KW-0539">Nucleus</keyword>
<evidence type="ECO:0000259" key="4">
    <source>
        <dbReference type="PROSITE" id="PS50048"/>
    </source>
</evidence>
<dbReference type="SMART" id="SM00906">
    <property type="entry name" value="Fungal_trans"/>
    <property type="match status" value="1"/>
</dbReference>
<accession>A0A6V8QZU2</accession>
<evidence type="ECO:0000313" key="5">
    <source>
        <dbReference type="EMBL" id="GFP57585.1"/>
    </source>
</evidence>
<evidence type="ECO:0000256" key="1">
    <source>
        <dbReference type="ARBA" id="ARBA00022723"/>
    </source>
</evidence>
<protein>
    <submittedName>
        <fullName evidence="5">Sorbicillinoid biosynthetic cluster transcription factor sor3</fullName>
    </submittedName>
</protein>
<proteinExistence type="predicted"/>
<comment type="caution">
    <text evidence="5">The sequence shown here is derived from an EMBL/GenBank/DDBJ whole genome shotgun (WGS) entry which is preliminary data.</text>
</comment>
<dbReference type="SUPFAM" id="SSF57701">
    <property type="entry name" value="Zn2/Cys6 DNA-binding domain"/>
    <property type="match status" value="1"/>
</dbReference>
<dbReference type="CDD" id="cd12148">
    <property type="entry name" value="fungal_TF_MHR"/>
    <property type="match status" value="1"/>
</dbReference>
<evidence type="ECO:0000256" key="2">
    <source>
        <dbReference type="ARBA" id="ARBA00023242"/>
    </source>
</evidence>
<feature type="region of interest" description="Disordered" evidence="3">
    <location>
        <begin position="130"/>
        <end position="203"/>
    </location>
</feature>
<dbReference type="GO" id="GO:0008270">
    <property type="term" value="F:zinc ion binding"/>
    <property type="evidence" value="ECO:0007669"/>
    <property type="project" value="InterPro"/>
</dbReference>
<evidence type="ECO:0000256" key="3">
    <source>
        <dbReference type="SAM" id="MobiDB-lite"/>
    </source>
</evidence>
<dbReference type="Proteomes" id="UP000517252">
    <property type="component" value="Unassembled WGS sequence"/>
</dbReference>
<dbReference type="InterPro" id="IPR036864">
    <property type="entry name" value="Zn2-C6_fun-type_DNA-bd_sf"/>
</dbReference>
<dbReference type="EMBL" id="BLZH01000008">
    <property type="protein sequence ID" value="GFP57585.1"/>
    <property type="molecule type" value="Genomic_DNA"/>
</dbReference>
<dbReference type="AlphaFoldDB" id="A0A6V8QZU2"/>
<organism evidence="5 6">
    <name type="scientific">Trichoderma asperellum</name>
    <name type="common">Filamentous fungus</name>
    <dbReference type="NCBI Taxonomy" id="101201"/>
    <lineage>
        <taxon>Eukaryota</taxon>
        <taxon>Fungi</taxon>
        <taxon>Dikarya</taxon>
        <taxon>Ascomycota</taxon>
        <taxon>Pezizomycotina</taxon>
        <taxon>Sordariomycetes</taxon>
        <taxon>Hypocreomycetidae</taxon>
        <taxon>Hypocreales</taxon>
        <taxon>Hypocreaceae</taxon>
        <taxon>Trichoderma</taxon>
    </lineage>
</organism>
<dbReference type="Gene3D" id="4.10.240.10">
    <property type="entry name" value="Zn(2)-C6 fungal-type DNA-binding domain"/>
    <property type="match status" value="1"/>
</dbReference>
<feature type="compositionally biased region" description="Low complexity" evidence="3">
    <location>
        <begin position="151"/>
        <end position="167"/>
    </location>
</feature>
<dbReference type="PANTHER" id="PTHR43374:SF1">
    <property type="entry name" value="FLAVIN PRENYLTRANSFERASE PAD1, MITOCHONDRIAL"/>
    <property type="match status" value="1"/>
</dbReference>
<feature type="domain" description="Zn(2)-C6 fungal-type" evidence="4">
    <location>
        <begin position="102"/>
        <end position="133"/>
    </location>
</feature>
<dbReference type="GO" id="GO:0003677">
    <property type="term" value="F:DNA binding"/>
    <property type="evidence" value="ECO:0007669"/>
    <property type="project" value="InterPro"/>
</dbReference>
<dbReference type="Pfam" id="PF04082">
    <property type="entry name" value="Fungal_trans"/>
    <property type="match status" value="1"/>
</dbReference>
<dbReference type="SMART" id="SM00066">
    <property type="entry name" value="GAL4"/>
    <property type="match status" value="1"/>
</dbReference>
<dbReference type="InterPro" id="IPR007219">
    <property type="entry name" value="XnlR_reg_dom"/>
</dbReference>
<sequence>MPYATPPGGAPRRAKPPLRIITRRASEPSATLLQILRQPASDARNISSSASDPASFMSRWTTNAVARMDIQNSGGHSAHAPTPEQKEIDRVLYLRRISQARSCYPCRQRKVKCDHGQPCRTCQKRGHPEICSYTVGTPEKRRGRRAKRATADGTTPQGTSASASANRAESEQQQGKERPSRQDSPQSEASSNQTPAAAPLATATELASTVAAAPCSRAPQANCYRTMRREHYQGDSSVLAMLHGSADSPAVEMRRKAGPVLGLHNTLEFYPFMKLKTIQERWAALLKLIPQKQEVLRYFPSHGATIYPLNPVLIDPDDLESAYCDYLSALEAGELKDPNVFSPKWVCKAYISRIALLLAALATSAHYSVMQSPRRRSEHCRDYIQRAFDCLRLANYVLHPSLDVVQTLLIIGTVLQDVGQSDGAWVMLGTTVRVAQALGLHTLTEAQLQEDKGKKKQALWDMICKQDCLLSLCHGRPHIATRQSLATNNLLYRSDDALGFSDMMCGIVSVCMRLLNLEQPSCEASLELLTELDGYQSRALPYLEDRNSCRNIQQRYENLTIQIQLSFTASVIARPALTRTVATTNEEINNLQILKRRAKESLMSTAKSFIEFQSLSIIPIRTWSLIHAVLSATIMLCLWEETRNDTESRDVMQRVMEIFSRAAQADDETGMMSDNNPWLSMSHTRALVALQSALQNAPALTSPAATTSTPSSLPEQQLAEKMPPQHYALPRMQDAGAPPLDPTMDGPMSYNFTSMLIDGFSMDAYSYPWDTSGVSPLMYLDQIMKGEEDTTFPHNDPSFGPS</sequence>
<dbReference type="GO" id="GO:0006351">
    <property type="term" value="P:DNA-templated transcription"/>
    <property type="evidence" value="ECO:0007669"/>
    <property type="project" value="InterPro"/>
</dbReference>
<dbReference type="PROSITE" id="PS00463">
    <property type="entry name" value="ZN2_CY6_FUNGAL_1"/>
    <property type="match status" value="1"/>
</dbReference>
<dbReference type="GO" id="GO:0016831">
    <property type="term" value="F:carboxy-lyase activity"/>
    <property type="evidence" value="ECO:0007669"/>
    <property type="project" value="TreeGrafter"/>
</dbReference>
<name>A0A6V8QZU2_TRIAP</name>
<dbReference type="CDD" id="cd00067">
    <property type="entry name" value="GAL4"/>
    <property type="match status" value="1"/>
</dbReference>
<dbReference type="PROSITE" id="PS50048">
    <property type="entry name" value="ZN2_CY6_FUNGAL_2"/>
    <property type="match status" value="1"/>
</dbReference>
<dbReference type="OrthoDB" id="1747771at2759"/>
<reference evidence="5 6" key="1">
    <citation type="submission" date="2020-07" db="EMBL/GenBank/DDBJ databases">
        <title>Trichoderma asperellum IC-1 whole genome shotgun sequence.</title>
        <authorList>
            <person name="Kanamasa S."/>
            <person name="Takahashi H."/>
        </authorList>
    </citation>
    <scope>NUCLEOTIDE SEQUENCE [LARGE SCALE GENOMIC DNA]</scope>
    <source>
        <strain evidence="5 6">IC-1</strain>
    </source>
</reference>
<dbReference type="GO" id="GO:0000981">
    <property type="term" value="F:DNA-binding transcription factor activity, RNA polymerase II-specific"/>
    <property type="evidence" value="ECO:0007669"/>
    <property type="project" value="InterPro"/>
</dbReference>
<feature type="compositionally biased region" description="Polar residues" evidence="3">
    <location>
        <begin position="182"/>
        <end position="193"/>
    </location>
</feature>
<dbReference type="PANTHER" id="PTHR43374">
    <property type="entry name" value="FLAVIN PRENYLTRANSFERASE"/>
    <property type="match status" value="1"/>
</dbReference>
<gene>
    <name evidence="5" type="ORF">TASIC1_0008042600</name>
</gene>
<dbReference type="InterPro" id="IPR004507">
    <property type="entry name" value="UbiX-like"/>
</dbReference>
<dbReference type="Pfam" id="PF00172">
    <property type="entry name" value="Zn_clus"/>
    <property type="match status" value="1"/>
</dbReference>
<evidence type="ECO:0000313" key="6">
    <source>
        <dbReference type="Proteomes" id="UP000517252"/>
    </source>
</evidence>
<feature type="compositionally biased region" description="Low complexity" evidence="3">
    <location>
        <begin position="194"/>
        <end position="203"/>
    </location>
</feature>
<feature type="compositionally biased region" description="Basic and acidic residues" evidence="3">
    <location>
        <begin position="168"/>
        <end position="181"/>
    </location>
</feature>
<keyword evidence="1" id="KW-0479">Metal-binding</keyword>